<keyword evidence="1" id="KW-0812">Transmembrane</keyword>
<reference evidence="2" key="1">
    <citation type="journal article" date="2015" name="Nature">
        <title>Complex archaea that bridge the gap between prokaryotes and eukaryotes.</title>
        <authorList>
            <person name="Spang A."/>
            <person name="Saw J.H."/>
            <person name="Jorgensen S.L."/>
            <person name="Zaremba-Niedzwiedzka K."/>
            <person name="Martijn J."/>
            <person name="Lind A.E."/>
            <person name="van Eijk R."/>
            <person name="Schleper C."/>
            <person name="Guy L."/>
            <person name="Ettema T.J."/>
        </authorList>
    </citation>
    <scope>NUCLEOTIDE SEQUENCE</scope>
</reference>
<name>A0A0F9GB50_9ZZZZ</name>
<feature type="transmembrane region" description="Helical" evidence="1">
    <location>
        <begin position="27"/>
        <end position="50"/>
    </location>
</feature>
<dbReference type="EMBL" id="LAZR01020763">
    <property type="protein sequence ID" value="KKL87701.1"/>
    <property type="molecule type" value="Genomic_DNA"/>
</dbReference>
<evidence type="ECO:0000256" key="1">
    <source>
        <dbReference type="SAM" id="Phobius"/>
    </source>
</evidence>
<keyword evidence="1" id="KW-0472">Membrane</keyword>
<sequence length="115" mass="13235">MKQKFTHLGFCNRCNQQVFLTRKDFDVCLAVVVGFFTLGIGLLIYLAIYYRNPENRCSICGSQDTTSQVQAYQATTQPQFQNQKQSIQIEETENGKISRTVDKFCAFCGEKIKDW</sequence>
<comment type="caution">
    <text evidence="2">The sequence shown here is derived from an EMBL/GenBank/DDBJ whole genome shotgun (WGS) entry which is preliminary data.</text>
</comment>
<organism evidence="2">
    <name type="scientific">marine sediment metagenome</name>
    <dbReference type="NCBI Taxonomy" id="412755"/>
    <lineage>
        <taxon>unclassified sequences</taxon>
        <taxon>metagenomes</taxon>
        <taxon>ecological metagenomes</taxon>
    </lineage>
</organism>
<accession>A0A0F9GB50</accession>
<dbReference type="AlphaFoldDB" id="A0A0F9GB50"/>
<protein>
    <recommendedName>
        <fullName evidence="3">LITAF domain-containing protein</fullName>
    </recommendedName>
</protein>
<feature type="non-terminal residue" evidence="2">
    <location>
        <position position="115"/>
    </location>
</feature>
<evidence type="ECO:0000313" key="2">
    <source>
        <dbReference type="EMBL" id="KKL87701.1"/>
    </source>
</evidence>
<evidence type="ECO:0008006" key="3">
    <source>
        <dbReference type="Google" id="ProtNLM"/>
    </source>
</evidence>
<gene>
    <name evidence="2" type="ORF">LCGC14_1932110</name>
</gene>
<proteinExistence type="predicted"/>
<keyword evidence="1" id="KW-1133">Transmembrane helix</keyword>